<keyword evidence="1" id="KW-0812">Transmembrane</keyword>
<dbReference type="EMBL" id="RCSS01000623">
    <property type="protein sequence ID" value="RVD91171.1"/>
    <property type="molecule type" value="Genomic_DNA"/>
</dbReference>
<dbReference type="Proteomes" id="UP000282876">
    <property type="component" value="Unassembled WGS sequence"/>
</dbReference>
<name>A0A437AJ35_9MICR</name>
<sequence>MFKPEARNQNFSKATFIKCFIRSFFLKPVTQLENFRTNNLVLPLLLVYAFLFNLLQFIDLLNIKDKSFTHKLKSFVLNLGVNVIIMVIFTISISLIAKFLYKKYDFFYIFRIILYSSVLGVIVFLISRSSFLSDNYYFNYKLFTNILCVILCVILFIRNMNSADK</sequence>
<feature type="transmembrane region" description="Helical" evidence="1">
    <location>
        <begin position="138"/>
        <end position="157"/>
    </location>
</feature>
<organism evidence="2 3">
    <name type="scientific">Tubulinosema ratisbonensis</name>
    <dbReference type="NCBI Taxonomy" id="291195"/>
    <lineage>
        <taxon>Eukaryota</taxon>
        <taxon>Fungi</taxon>
        <taxon>Fungi incertae sedis</taxon>
        <taxon>Microsporidia</taxon>
        <taxon>Tubulinosematoidea</taxon>
        <taxon>Tubulinosematidae</taxon>
        <taxon>Tubulinosema</taxon>
    </lineage>
</organism>
<accession>A0A437AJ35</accession>
<feature type="transmembrane region" description="Helical" evidence="1">
    <location>
        <begin position="106"/>
        <end position="126"/>
    </location>
</feature>
<comment type="caution">
    <text evidence="2">The sequence shown here is derived from an EMBL/GenBank/DDBJ whole genome shotgun (WGS) entry which is preliminary data.</text>
</comment>
<keyword evidence="1" id="KW-0472">Membrane</keyword>
<keyword evidence="1" id="KW-1133">Transmembrane helix</keyword>
<keyword evidence="3" id="KW-1185">Reference proteome</keyword>
<feature type="transmembrane region" description="Helical" evidence="1">
    <location>
        <begin position="75"/>
        <end position="100"/>
    </location>
</feature>
<evidence type="ECO:0000313" key="2">
    <source>
        <dbReference type="EMBL" id="RVD91171.1"/>
    </source>
</evidence>
<feature type="transmembrane region" description="Helical" evidence="1">
    <location>
        <begin position="40"/>
        <end position="63"/>
    </location>
</feature>
<proteinExistence type="predicted"/>
<evidence type="ECO:0000256" key="1">
    <source>
        <dbReference type="SAM" id="Phobius"/>
    </source>
</evidence>
<protein>
    <submittedName>
        <fullName evidence="2">Uncharacterized protein</fullName>
    </submittedName>
</protein>
<gene>
    <name evidence="2" type="ORF">TUBRATIS_23900</name>
</gene>
<dbReference type="OrthoDB" id="10479923at2759"/>
<evidence type="ECO:0000313" key="3">
    <source>
        <dbReference type="Proteomes" id="UP000282876"/>
    </source>
</evidence>
<dbReference type="VEuPathDB" id="MicrosporidiaDB:TUBRATIS_23900"/>
<reference evidence="2 3" key="1">
    <citation type="submission" date="2018-10" db="EMBL/GenBank/DDBJ databases">
        <title>Draft genome sequence of the microsporidian Tubulinosema ratisbonensis.</title>
        <authorList>
            <person name="Polonais V."/>
            <person name="Peyretaillade E."/>
            <person name="Niehus S."/>
            <person name="Wawrzyniak I."/>
            <person name="Franchet A."/>
            <person name="Gaspin C."/>
            <person name="Reichstadt M."/>
            <person name="Belser C."/>
            <person name="Labadie K."/>
            <person name="Delbac F."/>
            <person name="Ferrandon D."/>
        </authorList>
    </citation>
    <scope>NUCLEOTIDE SEQUENCE [LARGE SCALE GENOMIC DNA]</scope>
    <source>
        <strain evidence="2 3">Franzen</strain>
    </source>
</reference>
<dbReference type="AlphaFoldDB" id="A0A437AJ35"/>